<evidence type="ECO:0000256" key="7">
    <source>
        <dbReference type="ARBA" id="ARBA00023209"/>
    </source>
</evidence>
<dbReference type="PANTHER" id="PTHR35809:SF1">
    <property type="entry name" value="ARCHAETIDYLSERINE DECARBOXYLASE PROENZYME-RELATED"/>
    <property type="match status" value="1"/>
</dbReference>
<keyword evidence="1 11" id="KW-1003">Cell membrane</keyword>
<comment type="subunit">
    <text evidence="11">Heterodimer of a large membrane-associated beta subunit and a small pyruvoyl-containing alpha subunit.</text>
</comment>
<keyword evidence="12" id="KW-0812">Transmembrane</keyword>
<evidence type="ECO:0000256" key="10">
    <source>
        <dbReference type="ARBA" id="ARBA00023317"/>
    </source>
</evidence>
<keyword evidence="14" id="KW-1185">Reference proteome</keyword>
<protein>
    <recommendedName>
        <fullName evidence="11">Phosphatidylserine decarboxylase proenzyme</fullName>
        <ecNumber evidence="11">4.1.1.65</ecNumber>
    </recommendedName>
    <component>
        <recommendedName>
            <fullName evidence="11">Phosphatidylserine decarboxylase alpha chain</fullName>
        </recommendedName>
    </component>
    <component>
        <recommendedName>
            <fullName evidence="11">Phosphatidylserine decarboxylase beta chain</fullName>
        </recommendedName>
    </component>
</protein>
<gene>
    <name evidence="11" type="primary">psd</name>
    <name evidence="13" type="ORF">GCM10023093_19990</name>
</gene>
<keyword evidence="8 11" id="KW-0456">Lyase</keyword>
<evidence type="ECO:0000256" key="12">
    <source>
        <dbReference type="SAM" id="Phobius"/>
    </source>
</evidence>
<comment type="PTM">
    <text evidence="11">Is synthesized initially as an inactive proenzyme. Formation of the active enzyme involves a self-maturation process in which the active site pyruvoyl group is generated from an internal serine residue via an autocatalytic post-translational modification. Two non-identical subunits are generated from the proenzyme in this reaction, and the pyruvate is formed at the N-terminus of the alpha chain, which is derived from the carboxyl end of the proenzyme. The post-translation cleavage follows an unusual pathway, termed non-hydrolytic serinolysis, in which the side chain hydroxyl group of the serine supplies its oxygen atom to form the C-terminus of the beta chain, while the remainder of the serine residue undergoes an oxidative deamination to produce ammonia and the pyruvoyl prosthetic group on the alpha chain.</text>
</comment>
<dbReference type="EMBL" id="BAABFA010000011">
    <property type="protein sequence ID" value="GAA4466216.1"/>
    <property type="molecule type" value="Genomic_DNA"/>
</dbReference>
<dbReference type="NCBIfam" id="NF003678">
    <property type="entry name" value="PRK05305.1-2"/>
    <property type="match status" value="1"/>
</dbReference>
<keyword evidence="9 11" id="KW-1208">Phospholipid metabolism</keyword>
<dbReference type="RefSeq" id="WP_345082469.1">
    <property type="nucleotide sequence ID" value="NZ_BAABFA010000011.1"/>
</dbReference>
<dbReference type="Pfam" id="PF02666">
    <property type="entry name" value="PS_Dcarbxylase"/>
    <property type="match status" value="1"/>
</dbReference>
<feature type="site" description="Cleavage (non-hydrolytic); by autocatalysis" evidence="11">
    <location>
        <begin position="187"/>
        <end position="188"/>
    </location>
</feature>
<evidence type="ECO:0000256" key="9">
    <source>
        <dbReference type="ARBA" id="ARBA00023264"/>
    </source>
</evidence>
<evidence type="ECO:0000256" key="3">
    <source>
        <dbReference type="ARBA" id="ARBA00022793"/>
    </source>
</evidence>
<feature type="active site" description="Schiff-base intermediate with substrate; via pyruvic acid" evidence="11">
    <location>
        <position position="188"/>
    </location>
</feature>
<comment type="similarity">
    <text evidence="11">Belongs to the phosphatidylserine decarboxylase family. PSD-A subfamily.</text>
</comment>
<comment type="function">
    <text evidence="11">Catalyzes the formation of phosphatidylethanolamine (PtdEtn) from phosphatidylserine (PtdSer).</text>
</comment>
<dbReference type="PANTHER" id="PTHR35809">
    <property type="entry name" value="ARCHAETIDYLSERINE DECARBOXYLASE PROENZYME-RELATED"/>
    <property type="match status" value="1"/>
</dbReference>
<keyword evidence="4 11" id="KW-0443">Lipid metabolism</keyword>
<feature type="modified residue" description="Pyruvic acid (Ser); by autocatalysis" evidence="11">
    <location>
        <position position="188"/>
    </location>
</feature>
<evidence type="ECO:0000313" key="13">
    <source>
        <dbReference type="EMBL" id="GAA4466216.1"/>
    </source>
</evidence>
<evidence type="ECO:0000256" key="4">
    <source>
        <dbReference type="ARBA" id="ARBA00023098"/>
    </source>
</evidence>
<reference evidence="14" key="1">
    <citation type="journal article" date="2019" name="Int. J. Syst. Evol. Microbiol.">
        <title>The Global Catalogue of Microorganisms (GCM) 10K type strain sequencing project: providing services to taxonomists for standard genome sequencing and annotation.</title>
        <authorList>
            <consortium name="The Broad Institute Genomics Platform"/>
            <consortium name="The Broad Institute Genome Sequencing Center for Infectious Disease"/>
            <person name="Wu L."/>
            <person name="Ma J."/>
        </authorList>
    </citation>
    <scope>NUCLEOTIDE SEQUENCE [LARGE SCALE GENOMIC DNA]</scope>
    <source>
        <strain evidence="14">JCM 32105</strain>
    </source>
</reference>
<feature type="chain" id="PRO_5044906857" description="Phosphatidylserine decarboxylase alpha chain" evidence="11">
    <location>
        <begin position="188"/>
        <end position="220"/>
    </location>
</feature>
<dbReference type="InterPro" id="IPR003817">
    <property type="entry name" value="PS_Dcarbxylase"/>
</dbReference>
<keyword evidence="3 11" id="KW-0210">Decarboxylase</keyword>
<keyword evidence="5 11" id="KW-0472">Membrane</keyword>
<comment type="pathway">
    <text evidence="11">Phospholipid metabolism; phosphatidylethanolamine biosynthesis; phosphatidylethanolamine from CDP-diacylglycerol: step 2/2.</text>
</comment>
<evidence type="ECO:0000256" key="6">
    <source>
        <dbReference type="ARBA" id="ARBA00023145"/>
    </source>
</evidence>
<dbReference type="EC" id="4.1.1.65" evidence="11"/>
<comment type="subcellular location">
    <subcellularLocation>
        <location evidence="11">Cell membrane</location>
        <topology evidence="11">Peripheral membrane protein</topology>
    </subcellularLocation>
</comment>
<keyword evidence="12" id="KW-1133">Transmembrane helix</keyword>
<feature type="chain" id="PRO_5044906856" description="Phosphatidylserine decarboxylase beta chain" evidence="11">
    <location>
        <begin position="1"/>
        <end position="187"/>
    </location>
</feature>
<comment type="caution">
    <text evidence="13">The sequence shown here is derived from an EMBL/GenBank/DDBJ whole genome shotgun (WGS) entry which is preliminary data.</text>
</comment>
<keyword evidence="2 11" id="KW-0444">Lipid biosynthesis</keyword>
<evidence type="ECO:0000256" key="5">
    <source>
        <dbReference type="ARBA" id="ARBA00023136"/>
    </source>
</evidence>
<evidence type="ECO:0000256" key="1">
    <source>
        <dbReference type="ARBA" id="ARBA00022475"/>
    </source>
</evidence>
<dbReference type="HAMAP" id="MF_00664">
    <property type="entry name" value="PS_decarb_PSD_A"/>
    <property type="match status" value="1"/>
</dbReference>
<evidence type="ECO:0000256" key="8">
    <source>
        <dbReference type="ARBA" id="ARBA00023239"/>
    </source>
</evidence>
<keyword evidence="6 11" id="KW-0865">Zymogen</keyword>
<evidence type="ECO:0000256" key="2">
    <source>
        <dbReference type="ARBA" id="ARBA00022516"/>
    </source>
</evidence>
<keyword evidence="10 11" id="KW-0670">Pyruvate</keyword>
<accession>A0ABP8NIR9</accession>
<feature type="transmembrane region" description="Helical" evidence="12">
    <location>
        <begin position="35"/>
        <end position="55"/>
    </location>
</feature>
<evidence type="ECO:0000313" key="14">
    <source>
        <dbReference type="Proteomes" id="UP001500067"/>
    </source>
</evidence>
<proteinExistence type="inferred from homology"/>
<comment type="cofactor">
    <cofactor evidence="11">
        <name>pyruvate</name>
        <dbReference type="ChEBI" id="CHEBI:15361"/>
    </cofactor>
    <text evidence="11">Binds 1 pyruvoyl group covalently per subunit.</text>
</comment>
<feature type="transmembrane region" description="Helical" evidence="12">
    <location>
        <begin position="7"/>
        <end position="29"/>
    </location>
</feature>
<dbReference type="NCBIfam" id="NF003685">
    <property type="entry name" value="PRK05305.2-5"/>
    <property type="match status" value="1"/>
</dbReference>
<evidence type="ECO:0000256" key="11">
    <source>
        <dbReference type="HAMAP-Rule" id="MF_00664"/>
    </source>
</evidence>
<comment type="catalytic activity">
    <reaction evidence="11">
        <text>a 1,2-diacyl-sn-glycero-3-phospho-L-serine + H(+) = a 1,2-diacyl-sn-glycero-3-phosphoethanolamine + CO2</text>
        <dbReference type="Rhea" id="RHEA:20828"/>
        <dbReference type="ChEBI" id="CHEBI:15378"/>
        <dbReference type="ChEBI" id="CHEBI:16526"/>
        <dbReference type="ChEBI" id="CHEBI:57262"/>
        <dbReference type="ChEBI" id="CHEBI:64612"/>
        <dbReference type="EC" id="4.1.1.65"/>
    </reaction>
</comment>
<organism evidence="13 14">
    <name type="scientific">Nemorincola caseinilytica</name>
    <dbReference type="NCBI Taxonomy" id="2054315"/>
    <lineage>
        <taxon>Bacteria</taxon>
        <taxon>Pseudomonadati</taxon>
        <taxon>Bacteroidota</taxon>
        <taxon>Chitinophagia</taxon>
        <taxon>Chitinophagales</taxon>
        <taxon>Chitinophagaceae</taxon>
        <taxon>Nemorincola</taxon>
    </lineage>
</organism>
<sequence length="220" mass="25149">MKIHREGYWYIVIATILWIGLAWTAIYLIPDSVSWIADAITFILFLLWFWVVIFFRLPLRNMVHGEDKIICPADGKVVVIEETYEPEYFKDKRLQVSVFMSPINVHVNRNPVSGVVKYMKYHAGKYLVAWHPKSSTENERTTIVIGNDNGDILMRQIAGALARRICYYVGEGDVVKQNEEFGFIKFGSRVDLFLPLGTVVDVKIGDVVKGGVTVIAHNKR</sequence>
<name>A0ABP8NIR9_9BACT</name>
<dbReference type="InterPro" id="IPR033175">
    <property type="entry name" value="PSD-A"/>
</dbReference>
<keyword evidence="7 11" id="KW-0594">Phospholipid biosynthesis</keyword>
<dbReference type="Proteomes" id="UP001500067">
    <property type="component" value="Unassembled WGS sequence"/>
</dbReference>